<dbReference type="Gene3D" id="1.10.10.1600">
    <property type="entry name" value="Bacterial DNA polymerase III alpha subunit, thumb domain"/>
    <property type="match status" value="1"/>
</dbReference>
<feature type="domain" description="DNA polymerase helix-hairpin-helix motif" evidence="8">
    <location>
        <begin position="432"/>
        <end position="523"/>
    </location>
</feature>
<name>A0A8S5RVH1_9CAUD</name>
<evidence type="ECO:0000256" key="5">
    <source>
        <dbReference type="ARBA" id="ARBA00022932"/>
    </source>
</evidence>
<dbReference type="PANTHER" id="PTHR32294">
    <property type="entry name" value="DNA POLYMERASE III SUBUNIT ALPHA"/>
    <property type="match status" value="1"/>
</dbReference>
<reference evidence="10" key="1">
    <citation type="journal article" date="2021" name="Proc. Natl. Acad. Sci. U.S.A.">
        <title>A Catalog of Tens of Thousands of Viruses from Human Metagenomes Reveals Hidden Associations with Chronic Diseases.</title>
        <authorList>
            <person name="Tisza M.J."/>
            <person name="Buck C.B."/>
        </authorList>
    </citation>
    <scope>NUCLEOTIDE SEQUENCE</scope>
    <source>
        <strain evidence="10">CtHip2</strain>
    </source>
</reference>
<protein>
    <recommendedName>
        <fullName evidence="1">DNA-directed DNA polymerase</fullName>
        <ecNumber evidence="1">2.7.7.7</ecNumber>
    </recommendedName>
</protein>
<keyword evidence="3" id="KW-0548">Nucleotidyltransferase</keyword>
<sequence>MSRKIKSIKIIDPGTNPDVDSDFHTVGRGKTIEHVMDLYGADNVAGIITPGPFKAKNAFKSMATIYGLNFAQAQAISNTLPDAIEKKMTIKSMLDPNSEYYEAGADLRIQLNTPQLEEIAHSAAVLDGRMRETGVHPCGMLISSKPIKEVVPVQIRQSDGLSVTQWNYYNCEALGLIKMDFLGLVTVDLIDEAIKNVQKTRGITIDVNELVQSDLDDELTYKLFSNAETSAIFQFSSSGVKEMLRELQPTEFMDLAAVTALYRPGPMGLNSHLQFAQRKNNPDVRVPVHEAFYGTKVEELLKDTYGLVVYQEDCMRIAKECAGFTPKEADDLRKAIGKKKMALMKSLGGKFIKGMIDNGYDEEAVNLLWEGIVAFGEYAFNKSHSVSYALNAYIAGYLKAHYPVEFMAAALKLNDTPDKIREYIAEVKRMNLRIQPASVNESDILITPSMTEPNTIVYGLSGIKRFPKSLAEAIIKERDKKGKFTSITDFISRMIKYKGLTTGALKALALTGAFDCLGVTRKSIVDNADKLIKTAEKQEKLNKRKNLFSIGGVEASDEIKLNTDEFSYEVQAKYEADLTELFLSRHPLDNIEQEAVHLDAQEVNVTGQYVTFPKVEVKTTKQKNKYMQVTTDNKLSRAVLRMDKDLLAGIEKYTAIQKFGDKAPEKLGLTSDPGKMERYNQIKAIPTPIENIVYQVDIVTPKFKRNGVEVYGNPKIVALRRVSLSHEGKLVHKIKVKNKNLREQYIERLNETKGNDTIRLIYPDKTYDDISNVKFMPGTTQNDLKNIERGS</sequence>
<accession>A0A8S5RVH1</accession>
<organism evidence="10">
    <name type="scientific">Siphoviridae sp. ctHip2</name>
    <dbReference type="NCBI Taxonomy" id="2827830"/>
    <lineage>
        <taxon>Viruses</taxon>
        <taxon>Duplodnaviria</taxon>
        <taxon>Heunggongvirae</taxon>
        <taxon>Uroviricota</taxon>
        <taxon>Caudoviricetes</taxon>
    </lineage>
</organism>
<comment type="catalytic activity">
    <reaction evidence="6">
        <text>DNA(n) + a 2'-deoxyribonucleoside 5'-triphosphate = DNA(n+1) + diphosphate</text>
        <dbReference type="Rhea" id="RHEA:22508"/>
        <dbReference type="Rhea" id="RHEA-COMP:17339"/>
        <dbReference type="Rhea" id="RHEA-COMP:17340"/>
        <dbReference type="ChEBI" id="CHEBI:33019"/>
        <dbReference type="ChEBI" id="CHEBI:61560"/>
        <dbReference type="ChEBI" id="CHEBI:173112"/>
        <dbReference type="EC" id="2.7.7.7"/>
    </reaction>
</comment>
<evidence type="ECO:0000256" key="4">
    <source>
        <dbReference type="ARBA" id="ARBA00022705"/>
    </source>
</evidence>
<dbReference type="Pfam" id="PF14579">
    <property type="entry name" value="HHH_6"/>
    <property type="match status" value="1"/>
</dbReference>
<dbReference type="Pfam" id="PF07733">
    <property type="entry name" value="DNA_pol3_alpha"/>
    <property type="match status" value="1"/>
</dbReference>
<dbReference type="EMBL" id="BK032497">
    <property type="protein sequence ID" value="DAF42567.1"/>
    <property type="molecule type" value="Genomic_DNA"/>
</dbReference>
<dbReference type="Gene3D" id="1.10.150.870">
    <property type="match status" value="1"/>
</dbReference>
<evidence type="ECO:0000256" key="1">
    <source>
        <dbReference type="ARBA" id="ARBA00012417"/>
    </source>
</evidence>
<keyword evidence="5" id="KW-0239">DNA-directed DNA polymerase</keyword>
<dbReference type="GO" id="GO:0003887">
    <property type="term" value="F:DNA-directed DNA polymerase activity"/>
    <property type="evidence" value="ECO:0007669"/>
    <property type="project" value="UniProtKB-KW"/>
</dbReference>
<dbReference type="InterPro" id="IPR029460">
    <property type="entry name" value="DNAPol_HHH"/>
</dbReference>
<evidence type="ECO:0000256" key="3">
    <source>
        <dbReference type="ARBA" id="ARBA00022695"/>
    </source>
</evidence>
<dbReference type="Pfam" id="PF17657">
    <property type="entry name" value="DNA_pol3_finger"/>
    <property type="match status" value="1"/>
</dbReference>
<dbReference type="NCBIfam" id="TIGR00594">
    <property type="entry name" value="polc"/>
    <property type="match status" value="1"/>
</dbReference>
<feature type="domain" description="Bacterial DNA polymerase III alpha subunit NTPase" evidence="7">
    <location>
        <begin position="16"/>
        <end position="183"/>
    </location>
</feature>
<dbReference type="InterPro" id="IPR004805">
    <property type="entry name" value="DnaE2/DnaE/PolC"/>
</dbReference>
<feature type="domain" description="DNA polymerase III alpha subunit finger" evidence="9">
    <location>
        <begin position="187"/>
        <end position="359"/>
    </location>
</feature>
<evidence type="ECO:0000259" key="9">
    <source>
        <dbReference type="Pfam" id="PF17657"/>
    </source>
</evidence>
<keyword evidence="2" id="KW-0808">Transferase</keyword>
<proteinExistence type="predicted"/>
<dbReference type="InterPro" id="IPR041931">
    <property type="entry name" value="DNA_pol3_alpha_thumb_dom"/>
</dbReference>
<evidence type="ECO:0000259" key="7">
    <source>
        <dbReference type="Pfam" id="PF07733"/>
    </source>
</evidence>
<evidence type="ECO:0000259" key="8">
    <source>
        <dbReference type="Pfam" id="PF14579"/>
    </source>
</evidence>
<dbReference type="InterPro" id="IPR040982">
    <property type="entry name" value="DNA_pol3_finger"/>
</dbReference>
<dbReference type="InterPro" id="IPR011708">
    <property type="entry name" value="DNA_pol3_alpha_NTPase_dom"/>
</dbReference>
<dbReference type="EC" id="2.7.7.7" evidence="1"/>
<evidence type="ECO:0000256" key="6">
    <source>
        <dbReference type="ARBA" id="ARBA00049244"/>
    </source>
</evidence>
<dbReference type="GO" id="GO:0008408">
    <property type="term" value="F:3'-5' exonuclease activity"/>
    <property type="evidence" value="ECO:0007669"/>
    <property type="project" value="InterPro"/>
</dbReference>
<dbReference type="GO" id="GO:0006260">
    <property type="term" value="P:DNA replication"/>
    <property type="evidence" value="ECO:0007669"/>
    <property type="project" value="UniProtKB-KW"/>
</dbReference>
<dbReference type="PANTHER" id="PTHR32294:SF0">
    <property type="entry name" value="DNA POLYMERASE III SUBUNIT ALPHA"/>
    <property type="match status" value="1"/>
</dbReference>
<keyword evidence="4" id="KW-0235">DNA replication</keyword>
<evidence type="ECO:0000313" key="10">
    <source>
        <dbReference type="EMBL" id="DAF42567.1"/>
    </source>
</evidence>
<evidence type="ECO:0000256" key="2">
    <source>
        <dbReference type="ARBA" id="ARBA00022679"/>
    </source>
</evidence>